<evidence type="ECO:0000313" key="5">
    <source>
        <dbReference type="Proteomes" id="UP000099188"/>
    </source>
</evidence>
<dbReference type="Gene3D" id="2.40.50.40">
    <property type="match status" value="1"/>
</dbReference>
<feature type="domain" description="Chemokine interleukin-8-like" evidence="2">
    <location>
        <begin position="41"/>
        <end position="99"/>
    </location>
</feature>
<sequence length="152" mass="17817">MVFQNLSRQLYTRVRFPLCTIFIFLCCICPTHSLEFEDDRQCLCANHILLNTIPAGTQYLKPITASETCARRQVLAVLKDKSTKCLNPHAPAVRHEFNRLFFRVVFDAEQEVYTVIDTGIQFLGWPVPHAYKTYLWKRVITLNRIKYGLRMF</sequence>
<proteinExistence type="inferred from homology"/>
<evidence type="ECO:0000313" key="3">
    <source>
        <dbReference type="EMBL" id="AAM00761.1"/>
    </source>
</evidence>
<dbReference type="Pfam" id="PF00048">
    <property type="entry name" value="IL8"/>
    <property type="match status" value="1"/>
</dbReference>
<dbReference type="SUPFAM" id="SSF54117">
    <property type="entry name" value="Interleukin 8-like chemokines"/>
    <property type="match status" value="1"/>
</dbReference>
<dbReference type="RefSeq" id="NP_612754.1">
    <property type="nucleotide sequence ID" value="NC_003521.1"/>
</dbReference>
<dbReference type="InterPro" id="IPR001811">
    <property type="entry name" value="Chemokine_IL8-like_dom"/>
</dbReference>
<dbReference type="InterPro" id="IPR033899">
    <property type="entry name" value="CXC_Chemokine_domain"/>
</dbReference>
<dbReference type="GO" id="GO:0008009">
    <property type="term" value="F:chemokine activity"/>
    <property type="evidence" value="ECO:0007669"/>
    <property type="project" value="InterPro"/>
</dbReference>
<dbReference type="CDD" id="cd00273">
    <property type="entry name" value="Chemokine_CXC"/>
    <property type="match status" value="1"/>
</dbReference>
<dbReference type="GeneID" id="935481"/>
<dbReference type="EMBL" id="AF480884">
    <property type="protein sequence ID" value="AAM00761.1"/>
    <property type="molecule type" value="Genomic_DNA"/>
</dbReference>
<evidence type="ECO:0000313" key="4">
    <source>
        <dbReference type="EMBL" id="QXV67873.1"/>
    </source>
</evidence>
<reference evidence="3 5" key="1">
    <citation type="journal article" date="2003" name="J. Gen. Virol.">
        <title>The human cytomegalovirus genome revisited: comparison with the chimpanzee cytomegalovirus genome.</title>
        <authorList>
            <person name="Davison A.J."/>
            <person name="Dolan A."/>
            <person name="Akter P."/>
            <person name="Addison C."/>
            <person name="Dargan D.J."/>
            <person name="Alcendor D.J."/>
            <person name="McGeoch D.J."/>
            <person name="Hayward G.S."/>
        </authorList>
    </citation>
    <scope>NUCLEOTIDE SEQUENCE [LARGE SCALE GENOMIC DNA]</scope>
    <source>
        <strain evidence="3">Heberling</strain>
    </source>
</reference>
<reference evidence="4" key="2">
    <citation type="submission" date="2021-05" db="EMBL/GenBank/DDBJ databases">
        <title>Cloning and multi-omic analysis of chimpanzee cytomegalovirus: a resource for comparative functional genomics.</title>
        <authorList>
            <person name="Phan Q.V."/>
        </authorList>
    </citation>
    <scope>NUCLEOTIDE SEQUENCE</scope>
    <source>
        <strain evidence="4">Heberling</strain>
    </source>
</reference>
<dbReference type="GO" id="GO:0006952">
    <property type="term" value="P:defense response"/>
    <property type="evidence" value="ECO:0007669"/>
    <property type="project" value="InterPro"/>
</dbReference>
<evidence type="ECO:0000259" key="2">
    <source>
        <dbReference type="Pfam" id="PF00048"/>
    </source>
</evidence>
<dbReference type="GO" id="GO:0006955">
    <property type="term" value="P:immune response"/>
    <property type="evidence" value="ECO:0007669"/>
    <property type="project" value="InterPro"/>
</dbReference>
<dbReference type="GO" id="GO:0005576">
    <property type="term" value="C:extracellular region"/>
    <property type="evidence" value="ECO:0007669"/>
    <property type="project" value="InterPro"/>
</dbReference>
<dbReference type="EMBL" id="MZ151943">
    <property type="protein sequence ID" value="QXV67873.1"/>
    <property type="molecule type" value="Genomic_DNA"/>
</dbReference>
<keyword evidence="5" id="KW-1185">Reference proteome</keyword>
<organism evidence="3 5">
    <name type="scientific">Panine betaherpesvirus 2</name>
    <name type="common">Chimpanzee cytomegalovirus</name>
    <dbReference type="NCBI Taxonomy" id="188763"/>
    <lineage>
        <taxon>Viruses</taxon>
        <taxon>Duplodnaviria</taxon>
        <taxon>Heunggongvirae</taxon>
        <taxon>Peploviricota</taxon>
        <taxon>Herviviricetes</taxon>
        <taxon>Herpesvirales</taxon>
        <taxon>Orthoherpesviridae</taxon>
        <taxon>Betaherpesvirinae</taxon>
        <taxon>Cytomegalovirus</taxon>
        <taxon>Cytomegalovirus paninebeta2</taxon>
    </lineage>
</organism>
<gene>
    <name evidence="3" type="primary">UL147</name>
    <name evidence="3" type="ORF">CCMVgp112</name>
</gene>
<comment type="similarity">
    <text evidence="1">Belongs to the intercrine alpha (chemokine CxC) family.</text>
</comment>
<dbReference type="OrthoDB" id="27450at10239"/>
<dbReference type="Proteomes" id="UP000099188">
    <property type="component" value="Segment"/>
</dbReference>
<protein>
    <submittedName>
        <fullName evidence="3">Chemokine vCXCL2</fullName>
    </submittedName>
</protein>
<name>Q8QRX8_9BETA</name>
<dbReference type="InterPro" id="IPR036048">
    <property type="entry name" value="Interleukin_8-like_sf"/>
</dbReference>
<dbReference type="KEGG" id="vg:935481"/>
<accession>Q8QRX8</accession>
<evidence type="ECO:0000256" key="1">
    <source>
        <dbReference type="ARBA" id="ARBA00010665"/>
    </source>
</evidence>